<protein>
    <submittedName>
        <fullName evidence="1">Integrase catalytic domain-containing protein</fullName>
    </submittedName>
</protein>
<dbReference type="EMBL" id="BMAV01014500">
    <property type="protein sequence ID" value="GFY62938.1"/>
    <property type="molecule type" value="Genomic_DNA"/>
</dbReference>
<keyword evidence="2" id="KW-1185">Reference proteome</keyword>
<gene>
    <name evidence="1" type="primary">AVEN_73952_1</name>
    <name evidence="1" type="ORF">TNIN_335751</name>
</gene>
<dbReference type="SUPFAM" id="SSF56672">
    <property type="entry name" value="DNA/RNA polymerases"/>
    <property type="match status" value="1"/>
</dbReference>
<dbReference type="OrthoDB" id="6434296at2759"/>
<dbReference type="Proteomes" id="UP000886998">
    <property type="component" value="Unassembled WGS sequence"/>
</dbReference>
<evidence type="ECO:0000313" key="2">
    <source>
        <dbReference type="Proteomes" id="UP000886998"/>
    </source>
</evidence>
<name>A0A8X6Y2C8_9ARAC</name>
<dbReference type="PANTHER" id="PTHR47331:SF5">
    <property type="entry name" value="RIBONUCLEASE H"/>
    <property type="match status" value="1"/>
</dbReference>
<reference evidence="1" key="1">
    <citation type="submission" date="2020-08" db="EMBL/GenBank/DDBJ databases">
        <title>Multicomponent nature underlies the extraordinary mechanical properties of spider dragline silk.</title>
        <authorList>
            <person name="Kono N."/>
            <person name="Nakamura H."/>
            <person name="Mori M."/>
            <person name="Yoshida Y."/>
            <person name="Ohtoshi R."/>
            <person name="Malay A.D."/>
            <person name="Moran D.A.P."/>
            <person name="Tomita M."/>
            <person name="Numata K."/>
            <person name="Arakawa K."/>
        </authorList>
    </citation>
    <scope>NUCLEOTIDE SEQUENCE</scope>
</reference>
<proteinExistence type="predicted"/>
<evidence type="ECO:0000313" key="1">
    <source>
        <dbReference type="EMBL" id="GFY62938.1"/>
    </source>
</evidence>
<accession>A0A8X6Y2C8</accession>
<comment type="caution">
    <text evidence="1">The sequence shown here is derived from an EMBL/GenBank/DDBJ whole genome shotgun (WGS) entry which is preliminary data.</text>
</comment>
<dbReference type="GO" id="GO:0071897">
    <property type="term" value="P:DNA biosynthetic process"/>
    <property type="evidence" value="ECO:0007669"/>
    <property type="project" value="UniProtKB-ARBA"/>
</dbReference>
<organism evidence="1 2">
    <name type="scientific">Trichonephila inaurata madagascariensis</name>
    <dbReference type="NCBI Taxonomy" id="2747483"/>
    <lineage>
        <taxon>Eukaryota</taxon>
        <taxon>Metazoa</taxon>
        <taxon>Ecdysozoa</taxon>
        <taxon>Arthropoda</taxon>
        <taxon>Chelicerata</taxon>
        <taxon>Arachnida</taxon>
        <taxon>Araneae</taxon>
        <taxon>Araneomorphae</taxon>
        <taxon>Entelegynae</taxon>
        <taxon>Araneoidea</taxon>
        <taxon>Nephilidae</taxon>
        <taxon>Trichonephila</taxon>
        <taxon>Trichonephila inaurata</taxon>
    </lineage>
</organism>
<sequence length="96" mass="11127">MNLLVKCKDNCYSPINYYLPHHGVFKSQNNSTKLRVVFDGSAPTTSGRSMNDILLSGRVQKDVFNIMLRFRKHKIVLTADIKQMFRQILIDPTQRN</sequence>
<dbReference type="AlphaFoldDB" id="A0A8X6Y2C8"/>
<dbReference type="InterPro" id="IPR043502">
    <property type="entry name" value="DNA/RNA_pol_sf"/>
</dbReference>
<dbReference type="PANTHER" id="PTHR47331">
    <property type="entry name" value="PHD-TYPE DOMAIN-CONTAINING PROTEIN"/>
    <property type="match status" value="1"/>
</dbReference>